<dbReference type="FunFam" id="3.60.20.40:FF:000001">
    <property type="entry name" value="Gamma-glutamyltranspeptidase 1"/>
    <property type="match status" value="1"/>
</dbReference>
<gene>
    <name evidence="4" type="primary">Ggt1_1</name>
    <name evidence="4" type="ORF">CM83_50401</name>
</gene>
<evidence type="ECO:0000256" key="3">
    <source>
        <dbReference type="PIRSR" id="PIRSR600101-2"/>
    </source>
</evidence>
<evidence type="ECO:0000313" key="4">
    <source>
        <dbReference type="EMBL" id="JAG30847.1"/>
    </source>
</evidence>
<organism evidence="4">
    <name type="scientific">Lygus hesperus</name>
    <name type="common">Western plant bug</name>
    <dbReference type="NCBI Taxonomy" id="30085"/>
    <lineage>
        <taxon>Eukaryota</taxon>
        <taxon>Metazoa</taxon>
        <taxon>Ecdysozoa</taxon>
        <taxon>Arthropoda</taxon>
        <taxon>Hexapoda</taxon>
        <taxon>Insecta</taxon>
        <taxon>Pterygota</taxon>
        <taxon>Neoptera</taxon>
        <taxon>Paraneoptera</taxon>
        <taxon>Hemiptera</taxon>
        <taxon>Heteroptera</taxon>
        <taxon>Panheteroptera</taxon>
        <taxon>Cimicomorpha</taxon>
        <taxon>Miridae</taxon>
        <taxon>Mirini</taxon>
        <taxon>Lygus</taxon>
    </lineage>
</organism>
<keyword evidence="1" id="KW-1199">Hemostasis impairing toxin</keyword>
<feature type="binding site" evidence="3">
    <location>
        <position position="268"/>
    </location>
    <ligand>
        <name>L-glutamate</name>
        <dbReference type="ChEBI" id="CHEBI:29985"/>
    </ligand>
</feature>
<evidence type="ECO:0000256" key="1">
    <source>
        <dbReference type="ARBA" id="ARBA00084097"/>
    </source>
</evidence>
<dbReference type="InterPro" id="IPR000101">
    <property type="entry name" value="GGT_peptidase"/>
</dbReference>
<feature type="binding site" evidence="3">
    <location>
        <begin position="244"/>
        <end position="246"/>
    </location>
    <ligand>
        <name>L-glutamate</name>
        <dbReference type="ChEBI" id="CHEBI:29985"/>
    </ligand>
</feature>
<protein>
    <submittedName>
        <fullName evidence="4">Gamma-glutamyltranspeptidase 1</fullName>
    </submittedName>
</protein>
<dbReference type="PRINTS" id="PR01210">
    <property type="entry name" value="GGTRANSPTASE"/>
</dbReference>
<name>A0A0A9YCN9_LYGHE</name>
<accession>A0A0A9YCN9</accession>
<dbReference type="InterPro" id="IPR029055">
    <property type="entry name" value="Ntn_hydrolases_N"/>
</dbReference>
<dbReference type="Gene3D" id="3.60.20.40">
    <property type="match status" value="1"/>
</dbReference>
<dbReference type="PANTHER" id="PTHR11686:SF9">
    <property type="entry name" value="RE13973P"/>
    <property type="match status" value="1"/>
</dbReference>
<dbReference type="FunFam" id="1.10.246.130:FF:000001">
    <property type="entry name" value="Gamma-glutamyltransferase 5 isoform 1"/>
    <property type="match status" value="1"/>
</dbReference>
<feature type="binding site" evidence="3">
    <location>
        <position position="319"/>
    </location>
    <ligand>
        <name>L-glutamate</name>
        <dbReference type="ChEBI" id="CHEBI:29985"/>
    </ligand>
</feature>
<sequence>MPSVDLCYNGYELSKPQREALNFRPETPRLDPNLKSWFVVNSTGEFKRWGSTISPKLLCRTYERIALDGGLTLHSGSLTKVFVEDVKGLGGILTENDMKNYKVDWRDPLTIKIGEDHLFTAPPPASGALLSNILQILKGYNFTPESFSSVPRTVLSLHRIIESFKFAFGKRGLLGDPNFVDISSILEKMISENYAEEVRKKIDDKKTFSSPRHYEAVEFGSSDYGTNHVSVLSADGDAVAATSSINLYFGAGFTSKRTGILLNSVMDDFSIPGITNYFDFIPSSHNYVEPGKKPLSSACPTIIVDQNGDVKIVLGASGGSRIITAMAWIIMRMLWLGEDLKAAVDASRIHHQLSPMVLSYEYGILKQVAEGLKQLGHDVERYTVRGSVVCGITKTNGTIHVNADFRKFGGVTGLD</sequence>
<dbReference type="GO" id="GO:0005886">
    <property type="term" value="C:plasma membrane"/>
    <property type="evidence" value="ECO:0007669"/>
    <property type="project" value="TreeGrafter"/>
</dbReference>
<dbReference type="InterPro" id="IPR043137">
    <property type="entry name" value="GGT_ssub_C"/>
</dbReference>
<proteinExistence type="predicted"/>
<dbReference type="Pfam" id="PF01019">
    <property type="entry name" value="G_glu_transpept"/>
    <property type="match status" value="1"/>
</dbReference>
<feature type="binding site" evidence="3">
    <location>
        <begin position="296"/>
        <end position="297"/>
    </location>
    <ligand>
        <name>L-glutamate</name>
        <dbReference type="ChEBI" id="CHEBI:29985"/>
    </ligand>
</feature>
<reference evidence="4" key="1">
    <citation type="journal article" date="2014" name="PLoS ONE">
        <title>Transcriptome-Based Identification of ABC Transporters in the Western Tarnished Plant Bug Lygus hesperus.</title>
        <authorList>
            <person name="Hull J.J."/>
            <person name="Chaney K."/>
            <person name="Geib S.M."/>
            <person name="Fabrick J.A."/>
            <person name="Brent C.S."/>
            <person name="Walsh D."/>
            <person name="Lavine L.C."/>
        </authorList>
    </citation>
    <scope>NUCLEOTIDE SEQUENCE</scope>
</reference>
<dbReference type="InterPro" id="IPR043138">
    <property type="entry name" value="GGT_lsub"/>
</dbReference>
<dbReference type="PANTHER" id="PTHR11686">
    <property type="entry name" value="GAMMA GLUTAMYL TRANSPEPTIDASE"/>
    <property type="match status" value="1"/>
</dbReference>
<dbReference type="AlphaFoldDB" id="A0A0A9YCN9"/>
<evidence type="ECO:0000256" key="2">
    <source>
        <dbReference type="PIRSR" id="PIRSR600101-1"/>
    </source>
</evidence>
<dbReference type="GO" id="GO:0006751">
    <property type="term" value="P:glutathione catabolic process"/>
    <property type="evidence" value="ECO:0007669"/>
    <property type="project" value="InterPro"/>
</dbReference>
<feature type="active site" description="Nucleophile" evidence="2">
    <location>
        <position position="226"/>
    </location>
</feature>
<reference evidence="4" key="2">
    <citation type="submission" date="2014-07" db="EMBL/GenBank/DDBJ databases">
        <authorList>
            <person name="Hull J."/>
        </authorList>
    </citation>
    <scope>NUCLEOTIDE SEQUENCE</scope>
</reference>
<dbReference type="GO" id="GO:0036374">
    <property type="term" value="F:glutathione hydrolase activity"/>
    <property type="evidence" value="ECO:0007669"/>
    <property type="project" value="InterPro"/>
</dbReference>
<keyword evidence="1" id="KW-1202">Platelet aggregation activating toxin</keyword>
<keyword evidence="1" id="KW-0800">Toxin</keyword>
<dbReference type="SUPFAM" id="SSF56235">
    <property type="entry name" value="N-terminal nucleophile aminohydrolases (Ntn hydrolases)"/>
    <property type="match status" value="1"/>
</dbReference>
<dbReference type="EMBL" id="GBHO01012757">
    <property type="protein sequence ID" value="JAG30847.1"/>
    <property type="molecule type" value="Transcribed_RNA"/>
</dbReference>
<dbReference type="Gene3D" id="1.10.246.130">
    <property type="match status" value="1"/>
</dbReference>